<reference evidence="2" key="2">
    <citation type="journal article" date="2000" name="Genome Res.">
        <title>Normalization and subtraction of cap-trapper-selected cDNAs to prepare full-length cDNA libraries for rapid discovery of new genes.</title>
        <authorList>
            <person name="Carninci P."/>
            <person name="Shibata Y."/>
            <person name="Hayatsu N."/>
            <person name="Sugahara Y."/>
            <person name="Shibata K."/>
            <person name="Itoh M."/>
            <person name="Konno H."/>
            <person name="Okazaki Y."/>
            <person name="Muramatsu M."/>
            <person name="Hayashizaki Y."/>
        </authorList>
    </citation>
    <scope>NUCLEOTIDE SEQUENCE</scope>
    <source>
        <tissue evidence="2">Mammary gland</tissue>
    </source>
</reference>
<protein>
    <submittedName>
        <fullName evidence="2">Uncharacterized protein</fullName>
    </submittedName>
</protein>
<gene>
    <name evidence="3" type="primary">4930547M16Rik</name>
</gene>
<sequence>MYKLQPMHETIQSCKTLEETRPGTARWQLPHPPGSPGNPKEVGAAEPGAACV</sequence>
<evidence type="ECO:0000256" key="1">
    <source>
        <dbReference type="SAM" id="MobiDB-lite"/>
    </source>
</evidence>
<name>Q3TLM8_MOUSE</name>
<dbReference type="AlphaFoldDB" id="Q3TLM8"/>
<dbReference type="AGR" id="MGI:1922549"/>
<accession>Q3TLM8</accession>
<proteinExistence type="evidence at transcript level"/>
<feature type="region of interest" description="Disordered" evidence="1">
    <location>
        <begin position="20"/>
        <end position="52"/>
    </location>
</feature>
<reference evidence="2" key="4">
    <citation type="journal article" date="2001" name="Nature">
        <title>Functional annotation of a full-length mouse cDNA collection.</title>
        <authorList>
            <consortium name="The RIKEN Genome Exploration Research Group Phase II Team and the FANTOM Consortium"/>
        </authorList>
    </citation>
    <scope>NUCLEOTIDE SEQUENCE</scope>
    <source>
        <tissue evidence="2">Mammary gland</tissue>
    </source>
</reference>
<evidence type="ECO:0000313" key="2">
    <source>
        <dbReference type="EMBL" id="BAE38764.1"/>
    </source>
</evidence>
<reference evidence="2" key="3">
    <citation type="journal article" date="2000" name="Genome Res.">
        <title>RIKEN integrated sequence analysis (RISA) system--384-format sequencing pipeline with 384 multicapillary sequencer.</title>
        <authorList>
            <person name="Shibata K."/>
            <person name="Itoh M."/>
            <person name="Aizawa K."/>
            <person name="Nagaoka S."/>
            <person name="Sasaki N."/>
            <person name="Carninci P."/>
            <person name="Konno H."/>
            <person name="Akiyama J."/>
            <person name="Nishi K."/>
            <person name="Kitsunai T."/>
            <person name="Tashiro H."/>
            <person name="Itoh M."/>
            <person name="Sumi N."/>
            <person name="Ishii Y."/>
            <person name="Nakamura S."/>
            <person name="Hazama M."/>
            <person name="Nishine T."/>
            <person name="Harada A."/>
            <person name="Yamamoto R."/>
            <person name="Matsumoto H."/>
            <person name="Sakaguchi S."/>
            <person name="Ikegami T."/>
            <person name="Kashiwagi K."/>
            <person name="Fujiwake S."/>
            <person name="Inoue K."/>
            <person name="Togawa Y."/>
            <person name="Izawa M."/>
            <person name="Ohara E."/>
            <person name="Watahiki M."/>
            <person name="Yoneda Y."/>
            <person name="Ishikawa T."/>
            <person name="Ozawa K."/>
            <person name="Tanaka T."/>
            <person name="Matsuura S."/>
            <person name="Kawai J."/>
            <person name="Okazaki Y."/>
            <person name="Muramatsu M."/>
            <person name="Inoue Y."/>
            <person name="Kira A."/>
            <person name="Hayashizaki Y."/>
        </authorList>
    </citation>
    <scope>NUCLEOTIDE SEQUENCE</scope>
    <source>
        <tissue evidence="2">Mammary gland</tissue>
    </source>
</reference>
<reference evidence="2" key="6">
    <citation type="submission" date="2004-04" db="EMBL/GenBank/DDBJ databases">
        <authorList>
            <person name="Arakawa T."/>
            <person name="Carninci P."/>
            <person name="Fukuda S."/>
            <person name="Hashizume W."/>
            <person name="Hayashida K."/>
            <person name="Hori F."/>
            <person name="Iida J."/>
            <person name="Imamura K."/>
            <person name="Imotani K."/>
            <person name="Itoh M."/>
            <person name="Kanagawa S."/>
            <person name="Kawai J."/>
            <person name="Kojima M."/>
            <person name="Konno H."/>
            <person name="Murata M."/>
            <person name="Nakamura M."/>
            <person name="Ninomiya N."/>
            <person name="Nishiyori H."/>
            <person name="Nomura K."/>
            <person name="Ohno M."/>
            <person name="Sakazume N."/>
            <person name="Sano H."/>
            <person name="Sasaki D."/>
            <person name="Shibata K."/>
            <person name="Shiraki T."/>
            <person name="Tagami M."/>
            <person name="Tagami Y."/>
            <person name="Waki K."/>
            <person name="Watahiki A."/>
            <person name="Muramatsu M."/>
            <person name="Hayashizaki Y."/>
        </authorList>
    </citation>
    <scope>NUCLEOTIDE SEQUENCE</scope>
    <source>
        <tissue evidence="2">Mammary gland</tissue>
    </source>
</reference>
<reference evidence="2" key="7">
    <citation type="journal article" date="2005" name="Science">
        <title>The Transcriptional Landscape of the Mammalian Genome.</title>
        <authorList>
            <consortium name="The FANTOM Consortium"/>
            <consortium name="Riken Genome Exploration Research Group and Genome Science Group (Genome Network Project Core Group)"/>
        </authorList>
    </citation>
    <scope>NUCLEOTIDE SEQUENCE</scope>
    <source>
        <tissue evidence="2">Mammary gland</tissue>
    </source>
</reference>
<reference evidence="2" key="5">
    <citation type="journal article" date="2002" name="Nature">
        <title>Analysis of the mouse transcriptome based on functional annotation of 60,770 full-length cDNAs.</title>
        <authorList>
            <consortium name="The FANTOM Consortium and the RIKEN Genome Exploration Research Group Phase I and II Team"/>
        </authorList>
    </citation>
    <scope>NUCLEOTIDE SEQUENCE</scope>
    <source>
        <tissue evidence="2">Mammary gland</tissue>
    </source>
</reference>
<organism evidence="2">
    <name type="scientific">Mus musculus</name>
    <name type="common">Mouse</name>
    <dbReference type="NCBI Taxonomy" id="10090"/>
    <lineage>
        <taxon>Eukaryota</taxon>
        <taxon>Metazoa</taxon>
        <taxon>Chordata</taxon>
        <taxon>Craniata</taxon>
        <taxon>Vertebrata</taxon>
        <taxon>Euteleostomi</taxon>
        <taxon>Mammalia</taxon>
        <taxon>Eutheria</taxon>
        <taxon>Euarchontoglires</taxon>
        <taxon>Glires</taxon>
        <taxon>Rodentia</taxon>
        <taxon>Myomorpha</taxon>
        <taxon>Muroidea</taxon>
        <taxon>Muridae</taxon>
        <taxon>Murinae</taxon>
        <taxon>Mus</taxon>
        <taxon>Mus</taxon>
    </lineage>
</organism>
<reference evidence="2" key="1">
    <citation type="journal article" date="1999" name="Methods Enzymol.">
        <title>High-efficiency full-length cDNA cloning.</title>
        <authorList>
            <person name="Carninci P."/>
            <person name="Hayashizaki Y."/>
        </authorList>
    </citation>
    <scope>NUCLEOTIDE SEQUENCE</scope>
    <source>
        <tissue evidence="2">Mammary gland</tissue>
    </source>
</reference>
<dbReference type="MGI" id="MGI:1922549">
    <property type="gene designation" value="4930547M16Rik"/>
</dbReference>
<evidence type="ECO:0000313" key="3">
    <source>
        <dbReference type="MGI" id="MGI:1922549"/>
    </source>
</evidence>
<dbReference type="EMBL" id="AK166420">
    <property type="protein sequence ID" value="BAE38764.1"/>
    <property type="molecule type" value="mRNA"/>
</dbReference>
<reference evidence="2" key="8">
    <citation type="journal article" date="2005" name="Science">
        <title>Antisense Transcription in the Mammalian Transcriptome.</title>
        <authorList>
            <consortium name="RIKEN Genome Exploration Research Group and Genome Science Group (Genome Network Project Core Group) and the FANTOM Consortium"/>
        </authorList>
    </citation>
    <scope>NUCLEOTIDE SEQUENCE</scope>
    <source>
        <tissue evidence="2">Mammary gland</tissue>
    </source>
</reference>